<keyword evidence="2" id="KW-1185">Reference proteome</keyword>
<evidence type="ECO:0000313" key="2">
    <source>
        <dbReference type="Proteomes" id="UP000768646"/>
    </source>
</evidence>
<comment type="caution">
    <text evidence="1">The sequence shown here is derived from an EMBL/GenBank/DDBJ whole genome shotgun (WGS) entry which is preliminary data.</text>
</comment>
<reference evidence="1 2" key="1">
    <citation type="journal article" date="2021" name="Commun. Biol.">
        <title>Genomic insights into the host specific adaptation of the Pneumocystis genus.</title>
        <authorList>
            <person name="Cisse O.H."/>
            <person name="Ma L."/>
            <person name="Dekker J.P."/>
            <person name="Khil P.P."/>
            <person name="Youn J.-H."/>
            <person name="Brenchley J.M."/>
            <person name="Blair R."/>
            <person name="Pahar B."/>
            <person name="Chabe M."/>
            <person name="Van Rompay K.K.A."/>
            <person name="Keesler R."/>
            <person name="Sukura A."/>
            <person name="Hirsch V."/>
            <person name="Kutty G."/>
            <person name="Liu Y."/>
            <person name="Peng L."/>
            <person name="Chen J."/>
            <person name="Song J."/>
            <person name="Weissenbacher-Lang C."/>
            <person name="Xu J."/>
            <person name="Upham N.S."/>
            <person name="Stajich J.E."/>
            <person name="Cuomo C.A."/>
            <person name="Cushion M.T."/>
            <person name="Kovacs J.A."/>
        </authorList>
    </citation>
    <scope>NUCLEOTIDE SEQUENCE [LARGE SCALE GENOMIC DNA]</scope>
    <source>
        <strain evidence="1 2">RABM</strain>
    </source>
</reference>
<dbReference type="Proteomes" id="UP000768646">
    <property type="component" value="Unassembled WGS sequence"/>
</dbReference>
<sequence>MINFIVFFLFFAKDFQDYVQNISDTEWSHQLLCKNTAIVFSAYCFSWEVDETPERLFFMRKNKKSNPEFKKDFENHVESLFLSFEEWKNRESLDVIDNNEVIDSKIIKNSFMNSNNETLFHDFKKIDHQTHVDNDIKNQESRIGNQVNVSDENYIYNLTNNDDNFKILPKERFNYASIDCAATVLKANTEAKGIAFILSSNKDLYMLNKCSAPNKFVIVELCNDILIDTIVLGNLEFFSSTFKDFRISVSDRYPVKKSSWKELGTFTAMNVKDIQTFTITNSLWAKYLRIDFLTHYGNKFYCPITLLRVHGTTMIEEYKYENEFKNTQINDKVSFKSDDLKDSFTESNFGKHSLKKQGTDYYNNETSETLFSLPYHFVNTLIPVNDIIQISDENNDQYLESCPLYFFSTLEKVSLNEYNYETSALFKDPVCSVLNNYTNQELKMESGEVNLPSVSLISIVSTELFLKPTLTAESFDNFSSIQFNSNNISKKEIKTQTIQNSRQSLFLNTEDIPMQKNIYKSISKRLSFLEINTTLYLQYIEQQSKLLKNIFIGMEKKHEDKMDFVIQTLNSTLLSRLDIFRHQYEELWQIITIEIEHQRAKLKKDISTITSRMEYLSNEVLIQRWIIVFQFLILFGIFIFFIFK</sequence>
<name>A0ACB7CFN9_9ASCO</name>
<proteinExistence type="predicted"/>
<dbReference type="EMBL" id="JABTEG010000001">
    <property type="protein sequence ID" value="KAG4306433.1"/>
    <property type="molecule type" value="Genomic_DNA"/>
</dbReference>
<gene>
    <name evidence="1" type="ORF">PORY_000421</name>
</gene>
<organism evidence="1 2">
    <name type="scientific">Pneumocystis oryctolagi</name>
    <dbReference type="NCBI Taxonomy" id="42067"/>
    <lineage>
        <taxon>Eukaryota</taxon>
        <taxon>Fungi</taxon>
        <taxon>Dikarya</taxon>
        <taxon>Ascomycota</taxon>
        <taxon>Taphrinomycotina</taxon>
        <taxon>Pneumocystomycetes</taxon>
        <taxon>Pneumocystaceae</taxon>
        <taxon>Pneumocystis</taxon>
    </lineage>
</organism>
<evidence type="ECO:0000313" key="1">
    <source>
        <dbReference type="EMBL" id="KAG4306433.1"/>
    </source>
</evidence>
<accession>A0ACB7CFN9</accession>
<protein>
    <submittedName>
        <fullName evidence="1">Uncharacterized protein</fullName>
    </submittedName>
</protein>